<dbReference type="GO" id="GO:0004371">
    <property type="term" value="F:glycerone kinase activity"/>
    <property type="evidence" value="ECO:0007669"/>
    <property type="project" value="InterPro"/>
</dbReference>
<keyword evidence="2" id="KW-0808">Transferase</keyword>
<keyword evidence="2" id="KW-0418">Kinase</keyword>
<dbReference type="RefSeq" id="WP_184666373.1">
    <property type="nucleotide sequence ID" value="NZ_BAABAI010000034.1"/>
</dbReference>
<dbReference type="Pfam" id="PF02733">
    <property type="entry name" value="Dak1"/>
    <property type="match status" value="1"/>
</dbReference>
<dbReference type="PROSITE" id="PS51481">
    <property type="entry name" value="DHAK"/>
    <property type="match status" value="1"/>
</dbReference>
<comment type="caution">
    <text evidence="2">The sequence shown here is derived from an EMBL/GenBank/DDBJ whole genome shotgun (WGS) entry which is preliminary data.</text>
</comment>
<dbReference type="Proteomes" id="UP000542674">
    <property type="component" value="Unassembled WGS sequence"/>
</dbReference>
<dbReference type="GO" id="GO:0005829">
    <property type="term" value="C:cytosol"/>
    <property type="evidence" value="ECO:0007669"/>
    <property type="project" value="TreeGrafter"/>
</dbReference>
<protein>
    <submittedName>
        <fullName evidence="2">Dihydroxyacetone kinase-like protein</fullName>
        <ecNumber evidence="2">2.7.1.-</ecNumber>
    </submittedName>
</protein>
<dbReference type="InterPro" id="IPR050861">
    <property type="entry name" value="Dihydroxyacetone_Kinase"/>
</dbReference>
<dbReference type="FunFam" id="3.40.50.10440:FF:000001">
    <property type="entry name" value="Dihydroxyacetone kinase, DhaK subunit"/>
    <property type="match status" value="1"/>
</dbReference>
<sequence>MKKIINEPATVVVDALRGFEVAHADLVRVSYDPVFVVRADAPVRGKVALVSGGGSGHEPLHIGFVGPGMLDAAVPGEVFTSPTPDQIVAAVRAVGGGAGVLLIVKNYTGDVLNFELAAEMALAEGIEVRTLVVADDVVAQRGVAGTLVVEKILGAAAAGGADLETCLEIGRHVASHAFSIGVALEAGTVPHVGSPGFVLGPAEVEYGVGIHGEPGHERQELRPARALVEGMASEVAVQLPVGRGDRVLVLTNGMGGTPPVELYLAHGIAERSLVEHWGVVVERRLVGSFVTSLEMRGLSITVVVLDGARIFLPEERSRLARLVEWWDAPVRTAALRWGM</sequence>
<dbReference type="InterPro" id="IPR004006">
    <property type="entry name" value="DhaK_dom"/>
</dbReference>
<feature type="domain" description="DhaK" evidence="1">
    <location>
        <begin position="7"/>
        <end position="337"/>
    </location>
</feature>
<dbReference type="EC" id="2.7.1.-" evidence="2"/>
<evidence type="ECO:0000313" key="2">
    <source>
        <dbReference type="EMBL" id="MBB4963614.1"/>
    </source>
</evidence>
<dbReference type="GO" id="GO:0019563">
    <property type="term" value="P:glycerol catabolic process"/>
    <property type="evidence" value="ECO:0007669"/>
    <property type="project" value="TreeGrafter"/>
</dbReference>
<dbReference type="SUPFAM" id="SSF82549">
    <property type="entry name" value="DAK1/DegV-like"/>
    <property type="match status" value="1"/>
</dbReference>
<dbReference type="PANTHER" id="PTHR28629">
    <property type="entry name" value="TRIOKINASE/FMN CYCLASE"/>
    <property type="match status" value="1"/>
</dbReference>
<dbReference type="Gene3D" id="3.40.50.10440">
    <property type="entry name" value="Dihydroxyacetone kinase, domain 1"/>
    <property type="match status" value="1"/>
</dbReference>
<accession>A0A7W7SZ84</accession>
<dbReference type="PANTHER" id="PTHR28629:SF4">
    <property type="entry name" value="TRIOKINASE_FMN CYCLASE"/>
    <property type="match status" value="1"/>
</dbReference>
<name>A0A7W7SZ84_9PSEU</name>
<reference evidence="2 3" key="1">
    <citation type="submission" date="2020-08" db="EMBL/GenBank/DDBJ databases">
        <title>Sequencing the genomes of 1000 actinobacteria strains.</title>
        <authorList>
            <person name="Klenk H.-P."/>
        </authorList>
    </citation>
    <scope>NUCLEOTIDE SEQUENCE [LARGE SCALE GENOMIC DNA]</scope>
    <source>
        <strain evidence="2 3">DSM 45084</strain>
    </source>
</reference>
<dbReference type="Gene3D" id="3.30.1180.20">
    <property type="entry name" value="Dihydroxyacetone kinase, domain 2"/>
    <property type="match status" value="1"/>
</dbReference>
<gene>
    <name evidence="2" type="ORF">F4559_000973</name>
</gene>
<evidence type="ECO:0000259" key="1">
    <source>
        <dbReference type="PROSITE" id="PS51481"/>
    </source>
</evidence>
<keyword evidence="3" id="KW-1185">Reference proteome</keyword>
<proteinExistence type="predicted"/>
<dbReference type="AlphaFoldDB" id="A0A7W7SZ84"/>
<evidence type="ECO:0000313" key="3">
    <source>
        <dbReference type="Proteomes" id="UP000542674"/>
    </source>
</evidence>
<organism evidence="2 3">
    <name type="scientific">Saccharothrix violaceirubra</name>
    <dbReference type="NCBI Taxonomy" id="413306"/>
    <lineage>
        <taxon>Bacteria</taxon>
        <taxon>Bacillati</taxon>
        <taxon>Actinomycetota</taxon>
        <taxon>Actinomycetes</taxon>
        <taxon>Pseudonocardiales</taxon>
        <taxon>Pseudonocardiaceae</taxon>
        <taxon>Saccharothrix</taxon>
    </lineage>
</organism>
<dbReference type="EMBL" id="JACHJS010000001">
    <property type="protein sequence ID" value="MBB4963614.1"/>
    <property type="molecule type" value="Genomic_DNA"/>
</dbReference>